<comment type="caution">
    <text evidence="2">The sequence shown here is derived from an EMBL/GenBank/DDBJ whole genome shotgun (WGS) entry which is preliminary data.</text>
</comment>
<proteinExistence type="predicted"/>
<organism evidence="2 3">
    <name type="scientific">Marinobacterium weihaiense</name>
    <dbReference type="NCBI Taxonomy" id="2851016"/>
    <lineage>
        <taxon>Bacteria</taxon>
        <taxon>Pseudomonadati</taxon>
        <taxon>Pseudomonadota</taxon>
        <taxon>Gammaproteobacteria</taxon>
        <taxon>Oceanospirillales</taxon>
        <taxon>Oceanospirillaceae</taxon>
        <taxon>Marinobacterium</taxon>
    </lineage>
</organism>
<keyword evidence="3" id="KW-1185">Reference proteome</keyword>
<protein>
    <recommendedName>
        <fullName evidence="4">Lipoprotein</fullName>
    </recommendedName>
</protein>
<sequence length="170" mass="19534">MRHLFICIFMSLMAGCQLIESVGTPLTSGQGTPTEACPVTDSDIIEWLKLEHRYISSTLESKQQLLIDAEKRQQKILHALLLSAPGQSFEQLDRAYGILIQLQDAHPDCSYSHYLNVRTRQLRLQLDLQRRHDALAVQTDELQRQVDALTDQVDALTDLERQITRQREEH</sequence>
<gene>
    <name evidence="2" type="ORF">KTN04_05685</name>
</gene>
<evidence type="ECO:0000256" key="1">
    <source>
        <dbReference type="SAM" id="Coils"/>
    </source>
</evidence>
<reference evidence="2 3" key="1">
    <citation type="submission" date="2021-06" db="EMBL/GenBank/DDBJ databases">
        <title>Bacterium isolated from marine sediment.</title>
        <authorList>
            <person name="Zhu K.-L."/>
            <person name="Du Z.-J."/>
            <person name="Liang Q.-Y."/>
        </authorList>
    </citation>
    <scope>NUCLEOTIDE SEQUENCE [LARGE SCALE GENOMIC DNA]</scope>
    <source>
        <strain evidence="2 3">A346</strain>
    </source>
</reference>
<feature type="coiled-coil region" evidence="1">
    <location>
        <begin position="132"/>
        <end position="169"/>
    </location>
</feature>
<keyword evidence="1" id="KW-0175">Coiled coil</keyword>
<dbReference type="Proteomes" id="UP000755551">
    <property type="component" value="Unassembled WGS sequence"/>
</dbReference>
<name>A0ABS6M964_9GAMM</name>
<dbReference type="PROSITE" id="PS51257">
    <property type="entry name" value="PROKAR_LIPOPROTEIN"/>
    <property type="match status" value="1"/>
</dbReference>
<dbReference type="EMBL" id="JAHQZT010000005">
    <property type="protein sequence ID" value="MBV0932826.1"/>
    <property type="molecule type" value="Genomic_DNA"/>
</dbReference>
<accession>A0ABS6M964</accession>
<evidence type="ECO:0008006" key="4">
    <source>
        <dbReference type="Google" id="ProtNLM"/>
    </source>
</evidence>
<dbReference type="RefSeq" id="WP_217334246.1">
    <property type="nucleotide sequence ID" value="NZ_JAHQZT010000005.1"/>
</dbReference>
<evidence type="ECO:0000313" key="2">
    <source>
        <dbReference type="EMBL" id="MBV0932826.1"/>
    </source>
</evidence>
<evidence type="ECO:0000313" key="3">
    <source>
        <dbReference type="Proteomes" id="UP000755551"/>
    </source>
</evidence>